<keyword evidence="1" id="KW-1133">Transmembrane helix</keyword>
<proteinExistence type="predicted"/>
<accession>A0A418AYI2</accession>
<protein>
    <recommendedName>
        <fullName evidence="2">Protein kinase domain-containing protein</fullName>
    </recommendedName>
</protein>
<dbReference type="InterPro" id="IPR000719">
    <property type="entry name" value="Prot_kinase_dom"/>
</dbReference>
<dbReference type="PANTHER" id="PTHR44329:SF214">
    <property type="entry name" value="PROTEIN KINASE DOMAIN-CONTAINING PROTEIN"/>
    <property type="match status" value="1"/>
</dbReference>
<feature type="domain" description="Protein kinase" evidence="2">
    <location>
        <begin position="334"/>
        <end position="594"/>
    </location>
</feature>
<dbReference type="InterPro" id="IPR001245">
    <property type="entry name" value="Ser-Thr/Tyr_kinase_cat_dom"/>
</dbReference>
<dbReference type="GO" id="GO:0005524">
    <property type="term" value="F:ATP binding"/>
    <property type="evidence" value="ECO:0007669"/>
    <property type="project" value="InterPro"/>
</dbReference>
<dbReference type="InterPro" id="IPR051681">
    <property type="entry name" value="Ser/Thr_Kinases-Pseudokinases"/>
</dbReference>
<name>A0A418AYI2_9STRA</name>
<dbReference type="InterPro" id="IPR011009">
    <property type="entry name" value="Kinase-like_dom_sf"/>
</dbReference>
<evidence type="ECO:0000259" key="2">
    <source>
        <dbReference type="PROSITE" id="PS50011"/>
    </source>
</evidence>
<dbReference type="EMBL" id="QUSY01000293">
    <property type="protein sequence ID" value="RHY30622.1"/>
    <property type="molecule type" value="Genomic_DNA"/>
</dbReference>
<gene>
    <name evidence="3" type="ORF">DYB32_006806</name>
</gene>
<sequence length="597" mass="64520">MFNLTPSDLSPFALQALAWDLGLVAVNRSGTFSWAQVFVKRQGDSMADIAATFDSFTTSPTQTTRECVGGPNGKYLRQERTEYSTFYAKVTKCAVEVLDDVPDGLSAMLAQDALATTDVPSPLLRRHEGPGVGETNMAIHTSPNFGRWPWGECPPSNQPAGLIIPCDFNVKTALLPASSPAMDGWLQDIATRKVQVAATTTPPPPLNPTALPAVNPSAGTSSRPVQATPTVAYVGSGLGLVALVLLVWWCRRRYRRAHPRPLDFEPYLELTATPKGVPPPPPALSPVPSFSLHAVPLTRPMRRRFEGPPPLPPLDSSMILLRLDTSKRLDFGTIECVEVLASGPVTSVYFGYYHARPVAIKALSTSVEINQVQVDTFIEEIRLMASFNHPNIVELVGYAWQDGDPRSLVAVTEYLSQGNLLDFLIAHPRLEWANKAPLALSIARALQYLHVMLQPIVVHRDLTSTKVLVAWPHAKLSGFAVSSPSMDHSIGRANTAGVGMYVAPEVLDGSACYSVAADMYSFGCVLVELDTQTPLSASPTSTAVFVEVCHGTRKPQVSPACPGPIRDLASQCLHTDPSLRPSAFDVARALEAFIVQS</sequence>
<dbReference type="Pfam" id="PF07714">
    <property type="entry name" value="PK_Tyr_Ser-Thr"/>
    <property type="match status" value="1"/>
</dbReference>
<dbReference type="PANTHER" id="PTHR44329">
    <property type="entry name" value="SERINE/THREONINE-PROTEIN KINASE TNNI3K-RELATED"/>
    <property type="match status" value="1"/>
</dbReference>
<keyword evidence="1" id="KW-0472">Membrane</keyword>
<dbReference type="GO" id="GO:0004674">
    <property type="term" value="F:protein serine/threonine kinase activity"/>
    <property type="evidence" value="ECO:0007669"/>
    <property type="project" value="TreeGrafter"/>
</dbReference>
<dbReference type="AlphaFoldDB" id="A0A418AYI2"/>
<keyword evidence="4" id="KW-1185">Reference proteome</keyword>
<evidence type="ECO:0000313" key="4">
    <source>
        <dbReference type="Proteomes" id="UP000285060"/>
    </source>
</evidence>
<dbReference type="VEuPathDB" id="FungiDB:H310_09291"/>
<dbReference type="Gene3D" id="1.10.510.10">
    <property type="entry name" value="Transferase(Phosphotransferase) domain 1"/>
    <property type="match status" value="1"/>
</dbReference>
<comment type="caution">
    <text evidence="3">The sequence shown here is derived from an EMBL/GenBank/DDBJ whole genome shotgun (WGS) entry which is preliminary data.</text>
</comment>
<dbReference type="Gene3D" id="3.30.200.20">
    <property type="entry name" value="Phosphorylase Kinase, domain 1"/>
    <property type="match status" value="1"/>
</dbReference>
<evidence type="ECO:0000256" key="1">
    <source>
        <dbReference type="SAM" id="Phobius"/>
    </source>
</evidence>
<dbReference type="Proteomes" id="UP000285060">
    <property type="component" value="Unassembled WGS sequence"/>
</dbReference>
<dbReference type="SUPFAM" id="SSF56112">
    <property type="entry name" value="Protein kinase-like (PK-like)"/>
    <property type="match status" value="1"/>
</dbReference>
<evidence type="ECO:0000313" key="3">
    <source>
        <dbReference type="EMBL" id="RHY30622.1"/>
    </source>
</evidence>
<dbReference type="PRINTS" id="PR00109">
    <property type="entry name" value="TYRKINASE"/>
</dbReference>
<organism evidence="3 4">
    <name type="scientific">Aphanomyces invadans</name>
    <dbReference type="NCBI Taxonomy" id="157072"/>
    <lineage>
        <taxon>Eukaryota</taxon>
        <taxon>Sar</taxon>
        <taxon>Stramenopiles</taxon>
        <taxon>Oomycota</taxon>
        <taxon>Saprolegniomycetes</taxon>
        <taxon>Saprolegniales</taxon>
        <taxon>Verrucalvaceae</taxon>
        <taxon>Aphanomyces</taxon>
    </lineage>
</organism>
<dbReference type="PROSITE" id="PS50011">
    <property type="entry name" value="PROTEIN_KINASE_DOM"/>
    <property type="match status" value="1"/>
</dbReference>
<feature type="transmembrane region" description="Helical" evidence="1">
    <location>
        <begin position="231"/>
        <end position="250"/>
    </location>
</feature>
<reference evidence="3 4" key="1">
    <citation type="submission" date="2018-08" db="EMBL/GenBank/DDBJ databases">
        <title>Aphanomyces genome sequencing and annotation.</title>
        <authorList>
            <person name="Minardi D."/>
            <person name="Oidtmann B."/>
            <person name="Van Der Giezen M."/>
            <person name="Studholme D.J."/>
        </authorList>
    </citation>
    <scope>NUCLEOTIDE SEQUENCE [LARGE SCALE GENOMIC DNA]</scope>
    <source>
        <strain evidence="3 4">NJM0002</strain>
    </source>
</reference>
<keyword evidence="1" id="KW-0812">Transmembrane</keyword>